<gene>
    <name evidence="2" type="primary">LOC107790119</name>
</gene>
<proteinExistence type="predicted"/>
<dbReference type="RefSeq" id="XP_075085867.1">
    <property type="nucleotide sequence ID" value="XM_075229766.1"/>
</dbReference>
<sequence length="1056" mass="115904">MEDLCMDIDPPPFKENSLATAEDWRKALGKVVPAVVVLRTTACRAFDTESAGVSSATGFVVDKRRGIILTNRHVVKPGPVMAEAMFVNREEIPVYPIYRDPVHDFGFFRYDPGAIQFLSYEEIPLAPDAAAVGVEIRVVGNDSGEKVSILAGTLARLDRDAPQYKKDGYNDFNTFYMQAASGTKGGSSGSPVIDWQGRAVALNAGSKLSSASAFFLPLERVVRSLKFLQEGGYFSTNTRAAVSIPRGTLQVTFLHKGFDETRRLGLQHETEQLVRNSTPPSETGMLVVESVVPGGPAQNHLEPGDVLVRMNGEVVTQFLKMETLLDDSVEQKIELQIERGSTPLTVDLLVQDLHSITPDHFLEVSGAVIHPLSYQQARNFRFNCGLVYVAEPGYMLFRAGVPRHSIIKKFAGEGISRLEDLITVLSKLSRGARVPLEYISYKERHQRKSVLVTIDRHEWYAPPQIYKRDDSSGLWTVKLAMRQESPHLVSGIYPVEQDLSNHTGSCTGEVSPKDYIPEQVSQEPRDAVTSMETSGEHVAEGPNSQDDSDNGTKKQRVEENSSVDGDVIADCSLNEHGEERLDESGSVEDAVLRDYQGAAPVAATSVAERVIEPTLVMFEVHVPSSCMLDGVHSQHFLGTGVIVYHSETMGLVAVDKNTVAVPVSDVMISFAAFPIEIPAEVVFLHPFHNFALVAYDPSALGAAGASVIRAAELLPEPALCRGDSVYLVGLSRSLQATSRKSIVTNPSAALKSGSSDVPRYRATNLEVIELDTDFGSTFSGVLTDERGRVQALWGSFSTQLKYSSSSSEEHQFVRGIPINTISQIVDRMTSGTGGPPRLINGLQRPMPCIRILEVELYPTLLSKARSFGLSDAWIQALVKKDPKRHQVLQVKGCFAGSKAENLLEQGDMVLAINKQPVTCFRDIEDACQSLDHSSHDDGRLDLTIFRQGNEIELLVGTDVRDGNGAKQAINWCGGILQDPYPAVRALGFLPEEGHGVYVARWCQGSPAHRHGLFALQWIVEVNGKPTPNLDAFVDVTKVWLLFIEKLRKNLFCMKMY</sequence>
<name>A0AC58SLM6_TOBAC</name>
<organism evidence="1 2">
    <name type="scientific">Nicotiana tabacum</name>
    <name type="common">Common tobacco</name>
    <dbReference type="NCBI Taxonomy" id="4097"/>
    <lineage>
        <taxon>Eukaryota</taxon>
        <taxon>Viridiplantae</taxon>
        <taxon>Streptophyta</taxon>
        <taxon>Embryophyta</taxon>
        <taxon>Tracheophyta</taxon>
        <taxon>Spermatophyta</taxon>
        <taxon>Magnoliopsida</taxon>
        <taxon>eudicotyledons</taxon>
        <taxon>Gunneridae</taxon>
        <taxon>Pentapetalae</taxon>
        <taxon>asterids</taxon>
        <taxon>lamiids</taxon>
        <taxon>Solanales</taxon>
        <taxon>Solanaceae</taxon>
        <taxon>Nicotianoideae</taxon>
        <taxon>Nicotianeae</taxon>
        <taxon>Nicotiana</taxon>
    </lineage>
</organism>
<reference evidence="1" key="1">
    <citation type="journal article" date="2014" name="Nat. Commun.">
        <title>The tobacco genome sequence and its comparison with those of tomato and potato.</title>
        <authorList>
            <person name="Sierro N."/>
            <person name="Battey J.N."/>
            <person name="Ouadi S."/>
            <person name="Bakaher N."/>
            <person name="Bovet L."/>
            <person name="Willig A."/>
            <person name="Goepfert S."/>
            <person name="Peitsch M.C."/>
            <person name="Ivanov N.V."/>
        </authorList>
    </citation>
    <scope>NUCLEOTIDE SEQUENCE [LARGE SCALE GENOMIC DNA]</scope>
</reference>
<keyword evidence="1" id="KW-1185">Reference proteome</keyword>
<dbReference type="Proteomes" id="UP000790787">
    <property type="component" value="Chromosome 14"/>
</dbReference>
<evidence type="ECO:0000313" key="1">
    <source>
        <dbReference type="Proteomes" id="UP000790787"/>
    </source>
</evidence>
<evidence type="ECO:0000313" key="2">
    <source>
        <dbReference type="RefSeq" id="XP_075085867.1"/>
    </source>
</evidence>
<accession>A0AC58SLM6</accession>
<protein>
    <submittedName>
        <fullName evidence="2">Protease Do-like 7 isoform X1</fullName>
    </submittedName>
</protein>
<reference evidence="2" key="2">
    <citation type="submission" date="2025-08" db="UniProtKB">
        <authorList>
            <consortium name="RefSeq"/>
        </authorList>
    </citation>
    <scope>IDENTIFICATION</scope>
    <source>
        <tissue evidence="2">Leaf</tissue>
    </source>
</reference>